<accession>A0ABT4VEW3</accession>
<dbReference type="InterPro" id="IPR032624">
    <property type="entry name" value="DUF4879"/>
</dbReference>
<name>A0ABT4VEW3_9HELI</name>
<sequence>MKIIICILLSVGIVFGETITRSGVNVFVDRDSINKDRIKQGGMDKSLAQVRRIFNNLNIKSSNSAPPVSRVMVLQVCSTKKLQTTKEVCEDIPNNQLATQYDHEGGFFVVQTAVIGYGGKGYGSATFLGNEARLIETSGIDIDGDRRVDGYLELWDISELANDSGIFSYTSRSINVGPALNTTIFIK</sequence>
<proteinExistence type="predicted"/>
<comment type="caution">
    <text evidence="1">The sequence shown here is derived from an EMBL/GenBank/DDBJ whole genome shotgun (WGS) entry which is preliminary data.</text>
</comment>
<dbReference type="Proteomes" id="UP001210261">
    <property type="component" value="Unassembled WGS sequence"/>
</dbReference>
<gene>
    <name evidence="1" type="ORF">PF021_06110</name>
</gene>
<dbReference type="Pfam" id="PF16219">
    <property type="entry name" value="DUF4879"/>
    <property type="match status" value="1"/>
</dbReference>
<dbReference type="EMBL" id="JAQHXR010000003">
    <property type="protein sequence ID" value="MDA3969249.1"/>
    <property type="molecule type" value="Genomic_DNA"/>
</dbReference>
<organism evidence="1 2">
    <name type="scientific">Helicobacter ibis</name>
    <dbReference type="NCBI Taxonomy" id="2962633"/>
    <lineage>
        <taxon>Bacteria</taxon>
        <taxon>Pseudomonadati</taxon>
        <taxon>Campylobacterota</taxon>
        <taxon>Epsilonproteobacteria</taxon>
        <taxon>Campylobacterales</taxon>
        <taxon>Helicobacteraceae</taxon>
        <taxon>Helicobacter</taxon>
    </lineage>
</organism>
<dbReference type="RefSeq" id="WP_271021580.1">
    <property type="nucleotide sequence ID" value="NZ_JAQHXR010000003.1"/>
</dbReference>
<evidence type="ECO:0000313" key="2">
    <source>
        <dbReference type="Proteomes" id="UP001210261"/>
    </source>
</evidence>
<reference evidence="1 2" key="1">
    <citation type="submission" date="2023-01" db="EMBL/GenBank/DDBJ databases">
        <title>Description of Helicobacter ibis sp. nov. isolated from faecal droppings of black-faced ibis (Theristicus melanopis).</title>
        <authorList>
            <person name="Lopez-Cantillo M."/>
            <person name="Vidal-Veuthey B."/>
            <person name="Mella A."/>
            <person name="De La Haba R."/>
            <person name="Collado L."/>
        </authorList>
    </citation>
    <scope>NUCLEOTIDE SEQUENCE [LARGE SCALE GENOMIC DNA]</scope>
    <source>
        <strain evidence="1 2">A82</strain>
    </source>
</reference>
<evidence type="ECO:0000313" key="1">
    <source>
        <dbReference type="EMBL" id="MDA3969249.1"/>
    </source>
</evidence>
<keyword evidence="2" id="KW-1185">Reference proteome</keyword>
<protein>
    <submittedName>
        <fullName evidence="1">DUF4879 domain-containing protein</fullName>
    </submittedName>
</protein>